<organism evidence="1 2">
    <name type="scientific">Adineta steineri</name>
    <dbReference type="NCBI Taxonomy" id="433720"/>
    <lineage>
        <taxon>Eukaryota</taxon>
        <taxon>Metazoa</taxon>
        <taxon>Spiralia</taxon>
        <taxon>Gnathifera</taxon>
        <taxon>Rotifera</taxon>
        <taxon>Eurotatoria</taxon>
        <taxon>Bdelloidea</taxon>
        <taxon>Adinetida</taxon>
        <taxon>Adinetidae</taxon>
        <taxon>Adineta</taxon>
    </lineage>
</organism>
<proteinExistence type="predicted"/>
<dbReference type="EMBL" id="CAJOAY010038292">
    <property type="protein sequence ID" value="CAF4469083.1"/>
    <property type="molecule type" value="Genomic_DNA"/>
</dbReference>
<evidence type="ECO:0000313" key="2">
    <source>
        <dbReference type="Proteomes" id="UP000663881"/>
    </source>
</evidence>
<comment type="caution">
    <text evidence="1">The sequence shown here is derived from an EMBL/GenBank/DDBJ whole genome shotgun (WGS) entry which is preliminary data.</text>
</comment>
<protein>
    <submittedName>
        <fullName evidence="1">Uncharacterized protein</fullName>
    </submittedName>
</protein>
<reference evidence="1" key="1">
    <citation type="submission" date="2021-02" db="EMBL/GenBank/DDBJ databases">
        <authorList>
            <person name="Nowell W R."/>
        </authorList>
    </citation>
    <scope>NUCLEOTIDE SEQUENCE</scope>
</reference>
<evidence type="ECO:0000313" key="1">
    <source>
        <dbReference type="EMBL" id="CAF4469083.1"/>
    </source>
</evidence>
<gene>
    <name evidence="1" type="ORF">OKA104_LOCUS55123</name>
</gene>
<sequence length="52" mass="6168">MPSEMIETAVDKMLVPAILTPSTKPEEIIKRDENRYPRMTKEFIKKHCKQHK</sequence>
<dbReference type="AlphaFoldDB" id="A0A820TCJ8"/>
<feature type="non-terminal residue" evidence="1">
    <location>
        <position position="52"/>
    </location>
</feature>
<name>A0A820TCJ8_9BILA</name>
<accession>A0A820TCJ8</accession>
<dbReference type="Proteomes" id="UP000663881">
    <property type="component" value="Unassembled WGS sequence"/>
</dbReference>